<organism evidence="1 3">
    <name type="scientific">Borreliella californiensis</name>
    <dbReference type="NCBI Taxonomy" id="373543"/>
    <lineage>
        <taxon>Bacteria</taxon>
        <taxon>Pseudomonadati</taxon>
        <taxon>Spirochaetota</taxon>
        <taxon>Spirochaetia</taxon>
        <taxon>Spirochaetales</taxon>
        <taxon>Borreliaceae</taxon>
        <taxon>Borreliella</taxon>
    </lineage>
</organism>
<name>A0A7W9ZL18_9SPIR</name>
<sequence>MIISYSFDKEDPIMKSISNQWIVESNKLLALKEN</sequence>
<dbReference type="Proteomes" id="UP000536100">
    <property type="component" value="Unassembled WGS sequence"/>
</dbReference>
<proteinExistence type="predicted"/>
<gene>
    <name evidence="1" type="ORF">HNP67_000983</name>
    <name evidence="2" type="ORF">HNP67_001072</name>
</gene>
<evidence type="ECO:0000313" key="1">
    <source>
        <dbReference type="EMBL" id="MBB6213488.1"/>
    </source>
</evidence>
<comment type="caution">
    <text evidence="1">The sequence shown here is derived from an EMBL/GenBank/DDBJ whole genome shotgun (WGS) entry which is preliminary data.</text>
</comment>
<dbReference type="EMBL" id="JACHFB010000004">
    <property type="protein sequence ID" value="MBB6213577.1"/>
    <property type="molecule type" value="Genomic_DNA"/>
</dbReference>
<dbReference type="AlphaFoldDB" id="A0A7W9ZL18"/>
<evidence type="ECO:0000313" key="2">
    <source>
        <dbReference type="EMBL" id="MBB6213577.1"/>
    </source>
</evidence>
<accession>A0A7W9ZL18</accession>
<evidence type="ECO:0000313" key="3">
    <source>
        <dbReference type="Proteomes" id="UP000536100"/>
    </source>
</evidence>
<protein>
    <submittedName>
        <fullName evidence="1">Uncharacterized protein</fullName>
    </submittedName>
</protein>
<reference evidence="1 3" key="1">
    <citation type="submission" date="2020-08" db="EMBL/GenBank/DDBJ databases">
        <title>Genomic Encyclopedia of Type Strains, Phase IV (KMG-IV): sequencing the most valuable type-strain genomes for metagenomic binning, comparative biology and taxonomic classification.</title>
        <authorList>
            <person name="Goeker M."/>
        </authorList>
    </citation>
    <scope>NUCLEOTIDE SEQUENCE [LARGE SCALE GENOMIC DNA]</scope>
    <source>
        <strain evidence="1 3">DSM 17989</strain>
    </source>
</reference>
<dbReference type="EMBL" id="JACHFB010000004">
    <property type="protein sequence ID" value="MBB6213488.1"/>
    <property type="molecule type" value="Genomic_DNA"/>
</dbReference>